<evidence type="ECO:0000313" key="2">
    <source>
        <dbReference type="RefSeq" id="XP_073928497.1"/>
    </source>
</evidence>
<dbReference type="Proteomes" id="UP001732720">
    <property type="component" value="Chromosome 5"/>
</dbReference>
<dbReference type="RefSeq" id="XP_073928497.1">
    <property type="nucleotide sequence ID" value="XM_074072396.1"/>
</dbReference>
<accession>A0AC58MGG3</accession>
<gene>
    <name evidence="2" type="primary">LOC109690594</name>
</gene>
<proteinExistence type="predicted"/>
<name>A0AC58MGG3_CASCN</name>
<reference evidence="2" key="1">
    <citation type="submission" date="2025-08" db="UniProtKB">
        <authorList>
            <consortium name="RefSeq"/>
        </authorList>
    </citation>
    <scope>IDENTIFICATION</scope>
</reference>
<keyword evidence="1" id="KW-1185">Reference proteome</keyword>
<sequence>MARTKKHLVLGFLALLWAILDTEGKEKKEKVTCRLMGKFDLNGYVEAKNHSVVIGGLFPIHSRTIPVNESVLEPVSAKCEGFNFRGFRWMKTMIHTIKEINERKDILPNHTLGYQIFDSCFTISKVMESSLVFLTGQEENKPNLRNSTGAYLAGIVGSGGSALSIAASKVLGLYYMPQMGYASTCSVLSDKYQFPSYFRTTASDTKQSQAMVKLIQHFGWVWVGTIAADDDYGKYGVKVFKEKLENANLCIAFSEIIPKVYSNEKMQKAVNAVKSSTAKVIVLFASDLDLSPFVMEMVYHNITDRTWIASEAWITSALIAKPEYFPYFGGSIGFAIPRHDIPGLKEFLYDVHPSKDPNDVLTIEFWQTAFNCTWPNSSVPYNIDHRVNMTGKEDRLSAMSDQMCTGEEKLEDLNNTYLDVSQLRITNNVRQAVYALVHALDHLTRCEEGEGPFLPAHSCAYIPTFEPWQLSFYLKTVKFTTHDGEKMELDENGDLKQGYYDLLNWQLDDNGEIAFVKVGEYKFRASKFELIFTKKSAIFWNTESSRLPHSVCTDVCPPGTRKGLRQGEPVCCFDCIPCADGYVSEKPGQRECTQCTEDYWSNAQKSKCVLKEVEFLALDEALGFTLVILSIFGALVVLAVMVVYVLYRHTPLVKANDRELSFLLQLSLIITVLSSMLFIGKPHNWSCLARQVTLALGFSLCLSCILGKTISLFFAYRISKSKTTLISMHPLCRKLIVLISVLVQTGISTAYLVLEPPRIYKNIESQNVKIILECDEGSIEFLCIMFGLDVFLAFLCFLTTFVARQLPDNYYEGKCITFGMLVFFIVWISFVPAYLSTKGKFKVAVEIFAILASSYGLLGCIFAPKCFIILLRPKRNTDETVGGRVPTIDKSIQLTSASVSSELNNTMVSTVLDD</sequence>
<organism evidence="1 2">
    <name type="scientific">Castor canadensis</name>
    <name type="common">American beaver</name>
    <dbReference type="NCBI Taxonomy" id="51338"/>
    <lineage>
        <taxon>Eukaryota</taxon>
        <taxon>Metazoa</taxon>
        <taxon>Chordata</taxon>
        <taxon>Craniata</taxon>
        <taxon>Vertebrata</taxon>
        <taxon>Euteleostomi</taxon>
        <taxon>Mammalia</taxon>
        <taxon>Eutheria</taxon>
        <taxon>Euarchontoglires</taxon>
        <taxon>Glires</taxon>
        <taxon>Rodentia</taxon>
        <taxon>Castorimorpha</taxon>
        <taxon>Castoridae</taxon>
        <taxon>Castor</taxon>
    </lineage>
</organism>
<protein>
    <submittedName>
        <fullName evidence="2">Vomeronasal type-2 receptor 1-like isoform X1</fullName>
    </submittedName>
</protein>
<evidence type="ECO:0000313" key="1">
    <source>
        <dbReference type="Proteomes" id="UP001732720"/>
    </source>
</evidence>